<sequence length="318" mass="34018">MPAPPPRAPPAAGSPVTRSNCRYHKISLPENDEDKMGRRVFFVVPGCSLGDSELMKEEFILDLGDATQEEGDTMIKDLDELQLSPYLVGIIRQLVGVDILREQEVYYLPRPGEGLRKPQRRGKSKLRISSAGSGSFAAGSEAGGSGMGRMSPSSMRSPASVISSRPPNSVAGSSSTVSTQTKRGRKKAVPSSNRGSPTPSWVMSPGGDESTDEDESPAAKKVRAAEEEGIAAAASGTPLRTRRSKRMNPEAAEYKPDPAALEAAAESSEEDEDKGKRKKKRRGVKRGRHLEAVPTQDGGDERKTKKLKTQESNGGSAS</sequence>
<accession>A0AAD6T5X2</accession>
<name>A0AAD6T5X2_9AGAR</name>
<evidence type="ECO:0000313" key="3">
    <source>
        <dbReference type="Proteomes" id="UP001218188"/>
    </source>
</evidence>
<feature type="compositionally biased region" description="Low complexity" evidence="1">
    <location>
        <begin position="129"/>
        <end position="140"/>
    </location>
</feature>
<dbReference type="EMBL" id="JARJCM010000028">
    <property type="protein sequence ID" value="KAJ7039055.1"/>
    <property type="molecule type" value="Genomic_DNA"/>
</dbReference>
<evidence type="ECO:0000313" key="2">
    <source>
        <dbReference type="EMBL" id="KAJ7039055.1"/>
    </source>
</evidence>
<feature type="compositionally biased region" description="Basic residues" evidence="1">
    <location>
        <begin position="117"/>
        <end position="126"/>
    </location>
</feature>
<keyword evidence="3" id="KW-1185">Reference proteome</keyword>
<feature type="compositionally biased region" description="Low complexity" evidence="1">
    <location>
        <begin position="148"/>
        <end position="160"/>
    </location>
</feature>
<feature type="compositionally biased region" description="Polar residues" evidence="1">
    <location>
        <begin position="161"/>
        <end position="181"/>
    </location>
</feature>
<proteinExistence type="predicted"/>
<gene>
    <name evidence="2" type="ORF">C8F04DRAFT_1086967</name>
</gene>
<dbReference type="AlphaFoldDB" id="A0AAD6T5X2"/>
<feature type="region of interest" description="Disordered" evidence="1">
    <location>
        <begin position="1"/>
        <end position="20"/>
    </location>
</feature>
<evidence type="ECO:0000256" key="1">
    <source>
        <dbReference type="SAM" id="MobiDB-lite"/>
    </source>
</evidence>
<protein>
    <submittedName>
        <fullName evidence="2">Uncharacterized protein</fullName>
    </submittedName>
</protein>
<organism evidence="2 3">
    <name type="scientific">Mycena alexandri</name>
    <dbReference type="NCBI Taxonomy" id="1745969"/>
    <lineage>
        <taxon>Eukaryota</taxon>
        <taxon>Fungi</taxon>
        <taxon>Dikarya</taxon>
        <taxon>Basidiomycota</taxon>
        <taxon>Agaricomycotina</taxon>
        <taxon>Agaricomycetes</taxon>
        <taxon>Agaricomycetidae</taxon>
        <taxon>Agaricales</taxon>
        <taxon>Marasmiineae</taxon>
        <taxon>Mycenaceae</taxon>
        <taxon>Mycena</taxon>
    </lineage>
</organism>
<dbReference type="Proteomes" id="UP001218188">
    <property type="component" value="Unassembled WGS sequence"/>
</dbReference>
<reference evidence="2" key="1">
    <citation type="submission" date="2023-03" db="EMBL/GenBank/DDBJ databases">
        <title>Massive genome expansion in bonnet fungi (Mycena s.s.) driven by repeated elements and novel gene families across ecological guilds.</title>
        <authorList>
            <consortium name="Lawrence Berkeley National Laboratory"/>
            <person name="Harder C.B."/>
            <person name="Miyauchi S."/>
            <person name="Viragh M."/>
            <person name="Kuo A."/>
            <person name="Thoen E."/>
            <person name="Andreopoulos B."/>
            <person name="Lu D."/>
            <person name="Skrede I."/>
            <person name="Drula E."/>
            <person name="Henrissat B."/>
            <person name="Morin E."/>
            <person name="Kohler A."/>
            <person name="Barry K."/>
            <person name="LaButti K."/>
            <person name="Morin E."/>
            <person name="Salamov A."/>
            <person name="Lipzen A."/>
            <person name="Mereny Z."/>
            <person name="Hegedus B."/>
            <person name="Baldrian P."/>
            <person name="Stursova M."/>
            <person name="Weitz H."/>
            <person name="Taylor A."/>
            <person name="Grigoriev I.V."/>
            <person name="Nagy L.G."/>
            <person name="Martin F."/>
            <person name="Kauserud H."/>
        </authorList>
    </citation>
    <scope>NUCLEOTIDE SEQUENCE</scope>
    <source>
        <strain evidence="2">CBHHK200</strain>
    </source>
</reference>
<feature type="compositionally biased region" description="Basic residues" evidence="1">
    <location>
        <begin position="276"/>
        <end position="288"/>
    </location>
</feature>
<feature type="region of interest" description="Disordered" evidence="1">
    <location>
        <begin position="111"/>
        <end position="318"/>
    </location>
</feature>
<comment type="caution">
    <text evidence="2">The sequence shown here is derived from an EMBL/GenBank/DDBJ whole genome shotgun (WGS) entry which is preliminary data.</text>
</comment>
<feature type="compositionally biased region" description="Polar residues" evidence="1">
    <location>
        <begin position="190"/>
        <end position="201"/>
    </location>
</feature>